<gene>
    <name evidence="2" type="ORF">TTHERM_00930770</name>
</gene>
<sequence>MLNKQISQIIYLVSSQLINQVDNKHTKKFIFHIQINSNDLKYFKNKKEQVKFQVRFFKEIYYLQNTETTQKCWLEKNKQHLAIRVWKKPKESRIQNLEGCILSLYRTKQKNKKQRQIFWVRLQISFLATKYTCLQNQMEIIKKKNNQTHKVVQLNKMRRRQTIDQMNKQMDQSKKSKHFNLKKKQEYYGRNQNSVSEQININNYQKDLEKESKSNQKQTNQLTKHHQTNYRLKMQGNRKPLIGQKKSKLAQLFDKILPKSVEGKKKRIQQIRDVSIFAVSIGLFVAFEKQIREHLNIDYEELQKAFANPPQ</sequence>
<organism evidence="2 3">
    <name type="scientific">Tetrahymena thermophila (strain SB210)</name>
    <dbReference type="NCBI Taxonomy" id="312017"/>
    <lineage>
        <taxon>Eukaryota</taxon>
        <taxon>Sar</taxon>
        <taxon>Alveolata</taxon>
        <taxon>Ciliophora</taxon>
        <taxon>Intramacronucleata</taxon>
        <taxon>Oligohymenophorea</taxon>
        <taxon>Hymenostomatida</taxon>
        <taxon>Tetrahymenina</taxon>
        <taxon>Tetrahymenidae</taxon>
        <taxon>Tetrahymena</taxon>
    </lineage>
</organism>
<evidence type="ECO:0000313" key="2">
    <source>
        <dbReference type="EMBL" id="EAS05496.2"/>
    </source>
</evidence>
<feature type="region of interest" description="Disordered" evidence="1">
    <location>
        <begin position="208"/>
        <end position="232"/>
    </location>
</feature>
<dbReference type="EMBL" id="GG662368">
    <property type="protein sequence ID" value="EAS05496.2"/>
    <property type="molecule type" value="Genomic_DNA"/>
</dbReference>
<accession>Q24CG4</accession>
<dbReference type="KEGG" id="tet:TTHERM_00930770"/>
<evidence type="ECO:0000313" key="3">
    <source>
        <dbReference type="Proteomes" id="UP000009168"/>
    </source>
</evidence>
<dbReference type="AlphaFoldDB" id="Q24CG4"/>
<dbReference type="Proteomes" id="UP000009168">
    <property type="component" value="Unassembled WGS sequence"/>
</dbReference>
<name>Q24CG4_TETTS</name>
<dbReference type="RefSeq" id="XP_001025741.2">
    <property type="nucleotide sequence ID" value="XM_001025741.2"/>
</dbReference>
<keyword evidence="3" id="KW-1185">Reference proteome</keyword>
<protein>
    <submittedName>
        <fullName evidence="2">Uncharacterized protein</fullName>
    </submittedName>
</protein>
<dbReference type="HOGENOM" id="CLU_2627395_0_0_1"/>
<dbReference type="InParanoid" id="Q24CG4"/>
<proteinExistence type="predicted"/>
<evidence type="ECO:0000256" key="1">
    <source>
        <dbReference type="SAM" id="MobiDB-lite"/>
    </source>
</evidence>
<dbReference type="GeneID" id="7828599"/>
<reference evidence="3" key="1">
    <citation type="journal article" date="2006" name="PLoS Biol.">
        <title>Macronuclear genome sequence of the ciliate Tetrahymena thermophila, a model eukaryote.</title>
        <authorList>
            <person name="Eisen J.A."/>
            <person name="Coyne R.S."/>
            <person name="Wu M."/>
            <person name="Wu D."/>
            <person name="Thiagarajan M."/>
            <person name="Wortman J.R."/>
            <person name="Badger J.H."/>
            <person name="Ren Q."/>
            <person name="Amedeo P."/>
            <person name="Jones K.M."/>
            <person name="Tallon L.J."/>
            <person name="Delcher A.L."/>
            <person name="Salzberg S.L."/>
            <person name="Silva J.C."/>
            <person name="Haas B.J."/>
            <person name="Majoros W.H."/>
            <person name="Farzad M."/>
            <person name="Carlton J.M."/>
            <person name="Smith R.K. Jr."/>
            <person name="Garg J."/>
            <person name="Pearlman R.E."/>
            <person name="Karrer K.M."/>
            <person name="Sun L."/>
            <person name="Manning G."/>
            <person name="Elde N.C."/>
            <person name="Turkewitz A.P."/>
            <person name="Asai D.J."/>
            <person name="Wilkes D.E."/>
            <person name="Wang Y."/>
            <person name="Cai H."/>
            <person name="Collins K."/>
            <person name="Stewart B.A."/>
            <person name="Lee S.R."/>
            <person name="Wilamowska K."/>
            <person name="Weinberg Z."/>
            <person name="Ruzzo W.L."/>
            <person name="Wloga D."/>
            <person name="Gaertig J."/>
            <person name="Frankel J."/>
            <person name="Tsao C.-C."/>
            <person name="Gorovsky M.A."/>
            <person name="Keeling P.J."/>
            <person name="Waller R.F."/>
            <person name="Patron N.J."/>
            <person name="Cherry J.M."/>
            <person name="Stover N.A."/>
            <person name="Krieger C.J."/>
            <person name="del Toro C."/>
            <person name="Ryder H.F."/>
            <person name="Williamson S.C."/>
            <person name="Barbeau R.A."/>
            <person name="Hamilton E.P."/>
            <person name="Orias E."/>
        </authorList>
    </citation>
    <scope>NUCLEOTIDE SEQUENCE [LARGE SCALE GENOMIC DNA]</scope>
    <source>
        <strain evidence="3">SB210</strain>
    </source>
</reference>